<dbReference type="PIRSF" id="PIRSF037087">
    <property type="entry name" value="UCP037087"/>
    <property type="match status" value="1"/>
</dbReference>
<dbReference type="RefSeq" id="WP_109457135.1">
    <property type="nucleotide sequence ID" value="NZ_QFBC01000002.1"/>
</dbReference>
<protein>
    <submittedName>
        <fullName evidence="3">Cupin</fullName>
    </submittedName>
</protein>
<dbReference type="CDD" id="cd02210">
    <property type="entry name" value="cupin_BLR2406-like"/>
    <property type="match status" value="1"/>
</dbReference>
<dbReference type="PANTHER" id="PTHR35848">
    <property type="entry name" value="OXALATE-BINDING PROTEIN"/>
    <property type="match status" value="1"/>
</dbReference>
<dbReference type="OrthoDB" id="7271331at2"/>
<dbReference type="InterPro" id="IPR011051">
    <property type="entry name" value="RmlC_Cupin_sf"/>
</dbReference>
<dbReference type="InterPro" id="IPR051610">
    <property type="entry name" value="GPI/OXD"/>
</dbReference>
<reference evidence="3 4" key="1">
    <citation type="submission" date="2018-05" db="EMBL/GenBank/DDBJ databases">
        <title>The draft genome of strain NS-104.</title>
        <authorList>
            <person name="Hang P."/>
            <person name="Jiang J."/>
        </authorList>
    </citation>
    <scope>NUCLEOTIDE SEQUENCE [LARGE SCALE GENOMIC DNA]</scope>
    <source>
        <strain evidence="3 4">NS-104</strain>
    </source>
</reference>
<dbReference type="EMBL" id="QFBC01000002">
    <property type="protein sequence ID" value="PWE57031.1"/>
    <property type="molecule type" value="Genomic_DNA"/>
</dbReference>
<name>A0A2U2DUR4_9HYPH</name>
<comment type="caution">
    <text evidence="3">The sequence shown here is derived from an EMBL/GenBank/DDBJ whole genome shotgun (WGS) entry which is preliminary data.</text>
</comment>
<evidence type="ECO:0000256" key="1">
    <source>
        <dbReference type="ARBA" id="ARBA00022723"/>
    </source>
</evidence>
<dbReference type="SUPFAM" id="SSF51182">
    <property type="entry name" value="RmlC-like cupins"/>
    <property type="match status" value="1"/>
</dbReference>
<evidence type="ECO:0000259" key="2">
    <source>
        <dbReference type="Pfam" id="PF07883"/>
    </source>
</evidence>
<dbReference type="InterPro" id="IPR013096">
    <property type="entry name" value="Cupin_2"/>
</dbReference>
<dbReference type="Proteomes" id="UP000245252">
    <property type="component" value="Unassembled WGS sequence"/>
</dbReference>
<keyword evidence="1" id="KW-0479">Metal-binding</keyword>
<gene>
    <name evidence="3" type="ORF">DEM27_05135</name>
</gene>
<dbReference type="InterPro" id="IPR017102">
    <property type="entry name" value="UCP037087"/>
</dbReference>
<organism evidence="3 4">
    <name type="scientific">Metarhizobium album</name>
    <dbReference type="NCBI Taxonomy" id="2182425"/>
    <lineage>
        <taxon>Bacteria</taxon>
        <taxon>Pseudomonadati</taxon>
        <taxon>Pseudomonadota</taxon>
        <taxon>Alphaproteobacteria</taxon>
        <taxon>Hyphomicrobiales</taxon>
        <taxon>Rhizobiaceae</taxon>
        <taxon>Metarhizobium</taxon>
    </lineage>
</organism>
<evidence type="ECO:0000313" key="3">
    <source>
        <dbReference type="EMBL" id="PWE57031.1"/>
    </source>
</evidence>
<dbReference type="Gene3D" id="2.60.120.10">
    <property type="entry name" value="Jelly Rolls"/>
    <property type="match status" value="1"/>
</dbReference>
<proteinExistence type="predicted"/>
<dbReference type="Pfam" id="PF07883">
    <property type="entry name" value="Cupin_2"/>
    <property type="match status" value="1"/>
</dbReference>
<feature type="domain" description="Cupin type-2" evidence="2">
    <location>
        <begin position="44"/>
        <end position="110"/>
    </location>
</feature>
<dbReference type="InterPro" id="IPR014710">
    <property type="entry name" value="RmlC-like_jellyroll"/>
</dbReference>
<keyword evidence="4" id="KW-1185">Reference proteome</keyword>
<evidence type="ECO:0000313" key="4">
    <source>
        <dbReference type="Proteomes" id="UP000245252"/>
    </source>
</evidence>
<dbReference type="AlphaFoldDB" id="A0A2U2DUR4"/>
<accession>A0A2U2DUR4</accession>
<dbReference type="GO" id="GO:0046872">
    <property type="term" value="F:metal ion binding"/>
    <property type="evidence" value="ECO:0007669"/>
    <property type="project" value="UniProtKB-KW"/>
</dbReference>
<sequence>MSSPSLAECKLIRPAVPYDGKQGFSYLEGISAGTAGSKGIAMMLLTVPPGGRAKAHMHESHETAIFVLSGEVETFYGHNLEHRIITKAGDMFYIPPGMPHLPVNRSKTESCSAVIARTDPNEQESVVLLPDLETLAD</sequence>